<organism evidence="13 14">
    <name type="scientific">Pacificimonas pallii</name>
    <dbReference type="NCBI Taxonomy" id="2827236"/>
    <lineage>
        <taxon>Bacteria</taxon>
        <taxon>Pseudomonadati</taxon>
        <taxon>Pseudomonadota</taxon>
        <taxon>Alphaproteobacteria</taxon>
        <taxon>Sphingomonadales</taxon>
        <taxon>Sphingosinicellaceae</taxon>
        <taxon>Pacificimonas</taxon>
    </lineage>
</organism>
<keyword evidence="9" id="KW-0175">Coiled coil</keyword>
<dbReference type="InterPro" id="IPR001789">
    <property type="entry name" value="Sig_transdc_resp-reg_receiver"/>
</dbReference>
<keyword evidence="10" id="KW-1133">Transmembrane helix</keyword>
<comment type="catalytic activity">
    <reaction evidence="1">
        <text>ATP + protein L-histidine = ADP + protein N-phospho-L-histidine.</text>
        <dbReference type="EC" id="2.7.13.3"/>
    </reaction>
</comment>
<dbReference type="Proteomes" id="UP000722336">
    <property type="component" value="Unassembled WGS sequence"/>
</dbReference>
<keyword evidence="8" id="KW-0597">Phosphoprotein</keyword>
<dbReference type="Pfam" id="PF02518">
    <property type="entry name" value="HATPase_c"/>
    <property type="match status" value="1"/>
</dbReference>
<dbReference type="SMART" id="SM00387">
    <property type="entry name" value="HATPase_c"/>
    <property type="match status" value="1"/>
</dbReference>
<evidence type="ECO:0000256" key="8">
    <source>
        <dbReference type="PROSITE-ProRule" id="PRU00169"/>
    </source>
</evidence>
<dbReference type="CDD" id="cd19410">
    <property type="entry name" value="HK9-like_sensor"/>
    <property type="match status" value="1"/>
</dbReference>
<dbReference type="PROSITE" id="PS50110">
    <property type="entry name" value="RESPONSE_REGULATORY"/>
    <property type="match status" value="1"/>
</dbReference>
<evidence type="ECO:0000256" key="2">
    <source>
        <dbReference type="ARBA" id="ARBA00012438"/>
    </source>
</evidence>
<keyword evidence="10" id="KW-0812">Transmembrane</keyword>
<dbReference type="RefSeq" id="WP_218445487.1">
    <property type="nucleotide sequence ID" value="NZ_JAGSPA010000002.1"/>
</dbReference>
<evidence type="ECO:0000256" key="10">
    <source>
        <dbReference type="SAM" id="Phobius"/>
    </source>
</evidence>
<keyword evidence="3" id="KW-0808">Transferase</keyword>
<evidence type="ECO:0000256" key="9">
    <source>
        <dbReference type="SAM" id="Coils"/>
    </source>
</evidence>
<dbReference type="Pfam" id="PF00072">
    <property type="entry name" value="Response_reg"/>
    <property type="match status" value="1"/>
</dbReference>
<dbReference type="CDD" id="cd00082">
    <property type="entry name" value="HisKA"/>
    <property type="match status" value="1"/>
</dbReference>
<feature type="domain" description="Histidine kinase" evidence="11">
    <location>
        <begin position="292"/>
        <end position="515"/>
    </location>
</feature>
<gene>
    <name evidence="13" type="ORF">KCG44_08135</name>
</gene>
<reference evidence="13 14" key="1">
    <citation type="submission" date="2021-04" db="EMBL/GenBank/DDBJ databases">
        <authorList>
            <person name="Pira H."/>
            <person name="Risdian C."/>
            <person name="Wink J."/>
        </authorList>
    </citation>
    <scope>NUCLEOTIDE SEQUENCE [LARGE SCALE GENOMIC DNA]</scope>
    <source>
        <strain evidence="13 14">WHA3</strain>
    </source>
</reference>
<dbReference type="PANTHER" id="PTHR43065:SF46">
    <property type="entry name" value="C4-DICARBOXYLATE TRANSPORT SENSOR PROTEIN DCTB"/>
    <property type="match status" value="1"/>
</dbReference>
<comment type="caution">
    <text evidence="13">The sequence shown here is derived from an EMBL/GenBank/DDBJ whole genome shotgun (WGS) entry which is preliminary data.</text>
</comment>
<evidence type="ECO:0000256" key="7">
    <source>
        <dbReference type="ARBA" id="ARBA00023012"/>
    </source>
</evidence>
<name>A0ABS6SED8_9SPHN</name>
<evidence type="ECO:0000313" key="13">
    <source>
        <dbReference type="EMBL" id="MBV7256754.1"/>
    </source>
</evidence>
<dbReference type="InterPro" id="IPR003661">
    <property type="entry name" value="HisK_dim/P_dom"/>
</dbReference>
<keyword evidence="6" id="KW-0067">ATP-binding</keyword>
<feature type="transmembrane region" description="Helical" evidence="10">
    <location>
        <begin position="206"/>
        <end position="226"/>
    </location>
</feature>
<dbReference type="EMBL" id="JAGSPA010000002">
    <property type="protein sequence ID" value="MBV7256754.1"/>
    <property type="molecule type" value="Genomic_DNA"/>
</dbReference>
<keyword evidence="14" id="KW-1185">Reference proteome</keyword>
<dbReference type="PROSITE" id="PS50109">
    <property type="entry name" value="HIS_KIN"/>
    <property type="match status" value="1"/>
</dbReference>
<protein>
    <recommendedName>
        <fullName evidence="2">histidine kinase</fullName>
        <ecNumber evidence="2">2.7.13.3</ecNumber>
    </recommendedName>
</protein>
<feature type="coiled-coil region" evidence="9">
    <location>
        <begin position="228"/>
        <end position="283"/>
    </location>
</feature>
<dbReference type="Pfam" id="PF05227">
    <property type="entry name" value="CHASE3"/>
    <property type="match status" value="1"/>
</dbReference>
<evidence type="ECO:0000259" key="12">
    <source>
        <dbReference type="PROSITE" id="PS50110"/>
    </source>
</evidence>
<dbReference type="InterPro" id="IPR003594">
    <property type="entry name" value="HATPase_dom"/>
</dbReference>
<keyword evidence="7" id="KW-0902">Two-component regulatory system</keyword>
<dbReference type="SMART" id="SM00388">
    <property type="entry name" value="HisKA"/>
    <property type="match status" value="1"/>
</dbReference>
<dbReference type="SMART" id="SM00448">
    <property type="entry name" value="REC"/>
    <property type="match status" value="1"/>
</dbReference>
<dbReference type="PANTHER" id="PTHR43065">
    <property type="entry name" value="SENSOR HISTIDINE KINASE"/>
    <property type="match status" value="1"/>
</dbReference>
<evidence type="ECO:0000313" key="14">
    <source>
        <dbReference type="Proteomes" id="UP000722336"/>
    </source>
</evidence>
<evidence type="ECO:0000256" key="1">
    <source>
        <dbReference type="ARBA" id="ARBA00000085"/>
    </source>
</evidence>
<evidence type="ECO:0000256" key="4">
    <source>
        <dbReference type="ARBA" id="ARBA00022741"/>
    </source>
</evidence>
<evidence type="ECO:0000256" key="6">
    <source>
        <dbReference type="ARBA" id="ARBA00022840"/>
    </source>
</evidence>
<evidence type="ECO:0000256" key="3">
    <source>
        <dbReference type="ARBA" id="ARBA00022679"/>
    </source>
</evidence>
<dbReference type="EC" id="2.7.13.3" evidence="2"/>
<keyword evidence="5" id="KW-0418">Kinase</keyword>
<feature type="domain" description="Response regulatory" evidence="12">
    <location>
        <begin position="541"/>
        <end position="656"/>
    </location>
</feature>
<feature type="transmembrane region" description="Helical" evidence="10">
    <location>
        <begin position="12"/>
        <end position="38"/>
    </location>
</feature>
<sequence>MAGERERRGTERLWVWALVLGILAAALVGIALLAAAGYRQTIGDDSARMRAADLYAESYQTIMAAEGVYNALQDAERGQRGYALTQNPEFLEPYRDNVSLVAPRLAELDDLAAKSETQAARVMVLRRISDLKVQEMAEVVKMIEAGQQSRAEREIASGYGRRLMIDIRDIMTELREEEQLQLAERGTAVQKSERELASSIAELAKLGLALLIVAFLALIGVAALLIRARRALRRELVVEEENEALEEAVVARTRELVDANERLIAEAQSRESAENRLRQAQRMEAVGQLTGGIAHDFNNMLAVVIGSLDLLRRRTKDQPKLHKLIDNAHEGADRAATLTARLLAFSRQQSLKPEAIDPNALVLGMEEFLTRTLTETVHIEIDLHEDTPHVFADAAELENVLINLAANARDAMPKGGVLTVSTEKYVLEREKISFGQSLQAGTYAKISVADTGEGMPPDVLAKVYEPFFTTKPVGKGTGLGLSQVQGFVLQSGGSIEIFSKPGEGSRIDLLLPEGKAVTGADAGYAQPDMEQELPEARESETILVVEDEAQLRALTVDVLRDLGYVVRHASSASEALTALEEQPVAALLFTDIVMPDLSGEELARTALAKIPELKLLYTSGYTQAAGVDAARLNPPAELLRKPYQVDALARAVRRALDG</sequence>
<feature type="modified residue" description="4-aspartylphosphate" evidence="8">
    <location>
        <position position="591"/>
    </location>
</feature>
<dbReference type="Pfam" id="PF00512">
    <property type="entry name" value="HisKA"/>
    <property type="match status" value="1"/>
</dbReference>
<dbReference type="InterPro" id="IPR005467">
    <property type="entry name" value="His_kinase_dom"/>
</dbReference>
<evidence type="ECO:0000256" key="5">
    <source>
        <dbReference type="ARBA" id="ARBA00022777"/>
    </source>
</evidence>
<accession>A0ABS6SED8</accession>
<keyword evidence="4" id="KW-0547">Nucleotide-binding</keyword>
<dbReference type="InterPro" id="IPR007891">
    <property type="entry name" value="CHASE3"/>
</dbReference>
<evidence type="ECO:0000259" key="11">
    <source>
        <dbReference type="PROSITE" id="PS50109"/>
    </source>
</evidence>
<keyword evidence="10" id="KW-0472">Membrane</keyword>
<proteinExistence type="predicted"/>